<organism evidence="1 2">
    <name type="scientific">Brassica cretica</name>
    <name type="common">Mustard</name>
    <dbReference type="NCBI Taxonomy" id="69181"/>
    <lineage>
        <taxon>Eukaryota</taxon>
        <taxon>Viridiplantae</taxon>
        <taxon>Streptophyta</taxon>
        <taxon>Embryophyta</taxon>
        <taxon>Tracheophyta</taxon>
        <taxon>Spermatophyta</taxon>
        <taxon>Magnoliopsida</taxon>
        <taxon>eudicotyledons</taxon>
        <taxon>Gunneridae</taxon>
        <taxon>Pentapetalae</taxon>
        <taxon>rosids</taxon>
        <taxon>malvids</taxon>
        <taxon>Brassicales</taxon>
        <taxon>Brassicaceae</taxon>
        <taxon>Brassiceae</taxon>
        <taxon>Brassica</taxon>
    </lineage>
</organism>
<evidence type="ECO:0000313" key="1">
    <source>
        <dbReference type="EMBL" id="KAF2559665.1"/>
    </source>
</evidence>
<dbReference type="EMBL" id="QGKW02001940">
    <property type="protein sequence ID" value="KAF2559665.1"/>
    <property type="molecule type" value="Genomic_DNA"/>
</dbReference>
<evidence type="ECO:0000313" key="2">
    <source>
        <dbReference type="Proteomes" id="UP000712281"/>
    </source>
</evidence>
<accession>A0A8S9HMG4</accession>
<reference evidence="1" key="1">
    <citation type="submission" date="2019-12" db="EMBL/GenBank/DDBJ databases">
        <title>Genome sequencing and annotation of Brassica cretica.</title>
        <authorList>
            <person name="Studholme D.J."/>
            <person name="Sarris P.F."/>
        </authorList>
    </citation>
    <scope>NUCLEOTIDE SEQUENCE</scope>
    <source>
        <strain evidence="1">PFS-001/15</strain>
        <tissue evidence="1">Leaf</tissue>
    </source>
</reference>
<protein>
    <submittedName>
        <fullName evidence="1">Uncharacterized protein</fullName>
    </submittedName>
</protein>
<sequence>MPLLKSEINSSSFILNTLASKSGRNQRADHVCVLTMDFESKRPRLVHYRVINLGAHRGGAELYGLEVRWRSQ</sequence>
<dbReference type="AlphaFoldDB" id="A0A8S9HMG4"/>
<name>A0A8S9HMG4_BRACR</name>
<comment type="caution">
    <text evidence="1">The sequence shown here is derived from an EMBL/GenBank/DDBJ whole genome shotgun (WGS) entry which is preliminary data.</text>
</comment>
<gene>
    <name evidence="1" type="ORF">F2Q68_00016593</name>
</gene>
<dbReference type="Proteomes" id="UP000712281">
    <property type="component" value="Unassembled WGS sequence"/>
</dbReference>
<proteinExistence type="predicted"/>